<dbReference type="Gene3D" id="3.30.700.10">
    <property type="entry name" value="Glycoprotein, Type 4 Pilin"/>
    <property type="match status" value="1"/>
</dbReference>
<gene>
    <name evidence="1" type="ORF">CCAX7_23560</name>
</gene>
<dbReference type="PANTHER" id="PTHR30093">
    <property type="entry name" value="GENERAL SECRETION PATHWAY PROTEIN G"/>
    <property type="match status" value="1"/>
</dbReference>
<protein>
    <submittedName>
        <fullName evidence="1">Uncharacterized protein</fullName>
    </submittedName>
</protein>
<keyword evidence="2" id="KW-1185">Reference proteome</keyword>
<dbReference type="EMBL" id="AP025739">
    <property type="protein sequence ID" value="BDI30305.1"/>
    <property type="molecule type" value="Genomic_DNA"/>
</dbReference>
<proteinExistence type="predicted"/>
<dbReference type="SUPFAM" id="SSF54523">
    <property type="entry name" value="Pili subunits"/>
    <property type="match status" value="1"/>
</dbReference>
<dbReference type="InterPro" id="IPR011453">
    <property type="entry name" value="DUF1559"/>
</dbReference>
<dbReference type="Proteomes" id="UP000287394">
    <property type="component" value="Chromosome"/>
</dbReference>
<dbReference type="Pfam" id="PF07596">
    <property type="entry name" value="SBP_bac_10"/>
    <property type="match status" value="1"/>
</dbReference>
<organism evidence="1 2">
    <name type="scientific">Capsulimonas corticalis</name>
    <dbReference type="NCBI Taxonomy" id="2219043"/>
    <lineage>
        <taxon>Bacteria</taxon>
        <taxon>Bacillati</taxon>
        <taxon>Armatimonadota</taxon>
        <taxon>Armatimonadia</taxon>
        <taxon>Capsulimonadales</taxon>
        <taxon>Capsulimonadaceae</taxon>
        <taxon>Capsulimonas</taxon>
    </lineage>
</organism>
<evidence type="ECO:0000313" key="1">
    <source>
        <dbReference type="EMBL" id="BDI30305.1"/>
    </source>
</evidence>
<name>A0A402CV74_9BACT</name>
<dbReference type="AlphaFoldDB" id="A0A402CV74"/>
<dbReference type="KEGG" id="ccot:CCAX7_23560"/>
<reference evidence="1 2" key="1">
    <citation type="journal article" date="2019" name="Int. J. Syst. Evol. Microbiol.">
        <title>Capsulimonas corticalis gen. nov., sp. nov., an aerobic capsulated bacterium, of a novel bacterial order, Capsulimonadales ord. nov., of the class Armatimonadia of the phylum Armatimonadetes.</title>
        <authorList>
            <person name="Li J."/>
            <person name="Kudo C."/>
            <person name="Tonouchi A."/>
        </authorList>
    </citation>
    <scope>NUCLEOTIDE SEQUENCE [LARGE SCALE GENOMIC DNA]</scope>
    <source>
        <strain evidence="1 2">AX-7</strain>
    </source>
</reference>
<accession>A0A402CV74</accession>
<sequence>MIELLVVIAIIAILAAILFPVFAKAREKARQISCLSNMKQLGLGFMQYIQDNDETWPGVNSGAVNYQGGWASQIYPYVKSTNVYKCPDESGIVAGIPYTIAYVMNYEIYFDDGLSYKDNANGLNLSQMVTPASTLVLYEGQNGAAYTLDNKDPSIAPVTPANAAGWANGNSIEISDRHDSTPTRMSNFTFADGHSKFIKRAAVSFFPGVSPDNLGSYSITFAYK</sequence>
<evidence type="ECO:0000313" key="2">
    <source>
        <dbReference type="Proteomes" id="UP000287394"/>
    </source>
</evidence>
<dbReference type="InterPro" id="IPR045584">
    <property type="entry name" value="Pilin-like"/>
</dbReference>